<dbReference type="EMBL" id="CVRI01000043">
    <property type="protein sequence ID" value="CRK96319.1"/>
    <property type="molecule type" value="Genomic_DNA"/>
</dbReference>
<evidence type="ECO:0000313" key="2">
    <source>
        <dbReference type="Proteomes" id="UP000183832"/>
    </source>
</evidence>
<sequence length="94" mass="11442">MIDKCKLCAQCPSKYLLIGYLKINNASKEITLKHHQRKAHDNAHWNKKKICDFTVKTILRNEENDHRRMRKYEKKKEKYIFMITSKEESWRIGF</sequence>
<gene>
    <name evidence="1" type="ORF">CLUMA_CG009738</name>
</gene>
<proteinExistence type="predicted"/>
<dbReference type="AlphaFoldDB" id="A0A1J1I7N3"/>
<organism evidence="1 2">
    <name type="scientific">Clunio marinus</name>
    <dbReference type="NCBI Taxonomy" id="568069"/>
    <lineage>
        <taxon>Eukaryota</taxon>
        <taxon>Metazoa</taxon>
        <taxon>Ecdysozoa</taxon>
        <taxon>Arthropoda</taxon>
        <taxon>Hexapoda</taxon>
        <taxon>Insecta</taxon>
        <taxon>Pterygota</taxon>
        <taxon>Neoptera</taxon>
        <taxon>Endopterygota</taxon>
        <taxon>Diptera</taxon>
        <taxon>Nematocera</taxon>
        <taxon>Chironomoidea</taxon>
        <taxon>Chironomidae</taxon>
        <taxon>Clunio</taxon>
    </lineage>
</organism>
<reference evidence="1 2" key="1">
    <citation type="submission" date="2015-04" db="EMBL/GenBank/DDBJ databases">
        <authorList>
            <person name="Syromyatnikov M.Y."/>
            <person name="Popov V.N."/>
        </authorList>
    </citation>
    <scope>NUCLEOTIDE SEQUENCE [LARGE SCALE GENOMIC DNA]</scope>
</reference>
<protein>
    <submittedName>
        <fullName evidence="1">CLUMA_CG009738, isoform A</fullName>
    </submittedName>
</protein>
<evidence type="ECO:0000313" key="1">
    <source>
        <dbReference type="EMBL" id="CRK96319.1"/>
    </source>
</evidence>
<keyword evidence="2" id="KW-1185">Reference proteome</keyword>
<name>A0A1J1I7N3_9DIPT</name>
<accession>A0A1J1I7N3</accession>
<dbReference type="Proteomes" id="UP000183832">
    <property type="component" value="Unassembled WGS sequence"/>
</dbReference>